<reference evidence="1 4" key="1">
    <citation type="journal article" date="2011" name="Virol. J.">
        <title>Breaking the 1000-gene barrier for Mimivirus using ultra-deep genome and transcriptome sequencing.</title>
        <authorList>
            <person name="Legendre M."/>
            <person name="Santini S."/>
            <person name="Rico A."/>
            <person name="Abergel C."/>
            <person name="Claverie J.M."/>
        </authorList>
    </citation>
    <scope>NUCLEOTIDE SEQUENCE [LARGE SCALE GENOMIC DNA]</scope>
</reference>
<dbReference type="Proteomes" id="UP000241474">
    <property type="component" value="Segment"/>
</dbReference>
<dbReference type="SUPFAM" id="SSF48403">
    <property type="entry name" value="Ankyrin repeat"/>
    <property type="match status" value="1"/>
</dbReference>
<organismHost>
    <name type="scientific">Acanthamoeba polyphaga</name>
    <name type="common">Amoeba</name>
    <dbReference type="NCBI Taxonomy" id="5757"/>
</organismHost>
<accession>A0A0G2Y1K5</accession>
<evidence type="ECO:0000313" key="6">
    <source>
        <dbReference type="Proteomes" id="UP000274448"/>
    </source>
</evidence>
<dbReference type="KEGG" id="vg:9925427"/>
<dbReference type="SMR" id="A0A0G2Y1K5"/>
<dbReference type="InterPro" id="IPR002110">
    <property type="entry name" value="Ankyrin_rpt"/>
</dbReference>
<protein>
    <submittedName>
        <fullName evidence="1">Putative ankyrin repeat protein</fullName>
    </submittedName>
</protein>
<dbReference type="Proteomes" id="UP000274448">
    <property type="component" value="Segment"/>
</dbReference>
<dbReference type="RefSeq" id="YP_003987299.1">
    <property type="nucleotide sequence ID" value="NC_014649.1"/>
</dbReference>
<dbReference type="EMBL" id="KM982403">
    <property type="protein sequence ID" value="AKI81446.1"/>
    <property type="molecule type" value="Genomic_DNA"/>
</dbReference>
<organism evidence="1 4">
    <name type="scientific">Acanthamoeba polyphaga mimivirus</name>
    <name type="common">APMV</name>
    <dbReference type="NCBI Taxonomy" id="212035"/>
    <lineage>
        <taxon>Viruses</taxon>
        <taxon>Varidnaviria</taxon>
        <taxon>Bamfordvirae</taxon>
        <taxon>Nucleocytoviricota</taxon>
        <taxon>Megaviricetes</taxon>
        <taxon>Imitervirales</taxon>
        <taxon>Mimiviridae</taxon>
        <taxon>Megamimivirinae</taxon>
        <taxon>Mimivirus</taxon>
        <taxon>Mimivirus bradfordmassiliense</taxon>
    </lineage>
</organism>
<gene>
    <name evidence="1" type="primary">L769</name>
</gene>
<accession>E3W079</accession>
<evidence type="ECO:0000313" key="2">
    <source>
        <dbReference type="EMBL" id="AKI79555.1"/>
    </source>
</evidence>
<reference evidence="5 6" key="2">
    <citation type="submission" date="2014-10" db="EMBL/GenBank/DDBJ databases">
        <title>Pan-genome analysis of Brazilian lineage A amoebal mimiviruses.</title>
        <authorList>
            <person name="Assis F.L."/>
            <person name="Abrahao J.S."/>
            <person name="Kroon E.G."/>
            <person name="Dornas F.P."/>
            <person name="Andrade K.R."/>
            <person name="Borato P.V.M."/>
            <person name="Pilotto M.R."/>
            <person name="Benamar S."/>
            <person name="LaScola B."/>
            <person name="Colson P."/>
        </authorList>
    </citation>
    <scope>NUCLEOTIDE SEQUENCE [LARGE SCALE GENOMIC DNA]</scope>
    <source>
        <strain evidence="3 6">Amazonia</strain>
        <strain evidence="2 5">Oyster</strain>
    </source>
</reference>
<name>A0A0G2Y1K5_MIMIV</name>
<evidence type="ECO:0000313" key="3">
    <source>
        <dbReference type="EMBL" id="AKI81446.1"/>
    </source>
</evidence>
<dbReference type="InterPro" id="IPR036770">
    <property type="entry name" value="Ankyrin_rpt-contain_sf"/>
</dbReference>
<dbReference type="GeneID" id="9925427"/>
<dbReference type="EMBL" id="KM982401">
    <property type="protein sequence ID" value="AKI79555.1"/>
    <property type="molecule type" value="Genomic_DNA"/>
</dbReference>
<keyword evidence="4" id="KW-1185">Reference proteome</keyword>
<dbReference type="EMBL" id="HQ336222">
    <property type="protein sequence ID" value="ADO18390.1"/>
    <property type="molecule type" value="Genomic_DNA"/>
</dbReference>
<evidence type="ECO:0000313" key="5">
    <source>
        <dbReference type="Proteomes" id="UP000241474"/>
    </source>
</evidence>
<proteinExistence type="predicted"/>
<sequence length="628" mass="74574">MESKTYYLDKISNNLGYPVYFLFDEIHVIENTNNNIKEIIQVEPDYSKPDLKFTEYRNGFFATNYIIEVAKVPLLDVTTIEKLLQYCSSFKLYKRFFENNRLDLCDYLITKDIKLTRRSDKFILNRIKKLDKDSLMYIINHNDFFQIRWEVIFKFVVSNITNISSDTNNEIIDYLMTLINNFDYKIDYDEIIKHIMIDPRTLKIKNIELFAELVDINYMDILKQACFFGSTEIINYVLNKGIEYDFYELIKSDISITALKFFIDKGHYIDDTTINILVNPESKNINRLIRSLINQKILTQDLITKQLLETIIKTDIHSIEYLINDFDIINMVDLDEIMIEALRYNFTELIDWCINNGSDINRHMSFIMKECCPEIVSKFIELGAQVPNDVSCYNPELIEIYCMYDDCIPYLKTIIEKEFDTAENIIHNIIENRPHIQVLKYLLSEITNHDLTIPKLANMFIHDYCYCSSENYGDLISLNIQFNIEQQIIIQIIEGNFINAKELIFTNYDCYNNLKILFVTMMSNNIDMLEFLLEINNYDQDYLQWVLIFSSRNVTMLEYIINNTNIDPNLFKQEMSTFSSHFKSYSVDYLKLNDYYEGTSILINSRLDIFMKNIGINIFKSYDNQRRL</sequence>
<evidence type="ECO:0000313" key="4">
    <source>
        <dbReference type="Proteomes" id="UP000201519"/>
    </source>
</evidence>
<dbReference type="Proteomes" id="UP000201519">
    <property type="component" value="Segment"/>
</dbReference>
<evidence type="ECO:0000313" key="1">
    <source>
        <dbReference type="EMBL" id="ADO18390.1"/>
    </source>
</evidence>
<dbReference type="SMART" id="SM00248">
    <property type="entry name" value="ANK"/>
    <property type="match status" value="4"/>
</dbReference>